<dbReference type="SUPFAM" id="SSF51126">
    <property type="entry name" value="Pectin lyase-like"/>
    <property type="match status" value="1"/>
</dbReference>
<feature type="compositionally biased region" description="Low complexity" evidence="1">
    <location>
        <begin position="36"/>
        <end position="48"/>
    </location>
</feature>
<dbReference type="InterPro" id="IPR012334">
    <property type="entry name" value="Pectin_lyas_fold"/>
</dbReference>
<dbReference type="AlphaFoldDB" id="A0AAD3HFL9"/>
<proteinExistence type="predicted"/>
<keyword evidence="2" id="KW-0732">Signal</keyword>
<feature type="chain" id="PRO_5041906126" description="Right handed beta helix domain-containing protein" evidence="2">
    <location>
        <begin position="22"/>
        <end position="456"/>
    </location>
</feature>
<name>A0AAD3HFL9_9STRA</name>
<evidence type="ECO:0000256" key="2">
    <source>
        <dbReference type="SAM" id="SignalP"/>
    </source>
</evidence>
<evidence type="ECO:0000256" key="1">
    <source>
        <dbReference type="SAM" id="MobiDB-lite"/>
    </source>
</evidence>
<keyword evidence="4" id="KW-1185">Reference proteome</keyword>
<dbReference type="InterPro" id="IPR011050">
    <property type="entry name" value="Pectin_lyase_fold/virulence"/>
</dbReference>
<organism evidence="3 4">
    <name type="scientific">Chaetoceros tenuissimus</name>
    <dbReference type="NCBI Taxonomy" id="426638"/>
    <lineage>
        <taxon>Eukaryota</taxon>
        <taxon>Sar</taxon>
        <taxon>Stramenopiles</taxon>
        <taxon>Ochrophyta</taxon>
        <taxon>Bacillariophyta</taxon>
        <taxon>Coscinodiscophyceae</taxon>
        <taxon>Chaetocerotophycidae</taxon>
        <taxon>Chaetocerotales</taxon>
        <taxon>Chaetocerotaceae</taxon>
        <taxon>Chaetoceros</taxon>
    </lineage>
</organism>
<feature type="region of interest" description="Disordered" evidence="1">
    <location>
        <begin position="31"/>
        <end position="57"/>
    </location>
</feature>
<dbReference type="Proteomes" id="UP001054902">
    <property type="component" value="Unassembled WGS sequence"/>
</dbReference>
<dbReference type="Gene3D" id="2.160.20.10">
    <property type="entry name" value="Single-stranded right-handed beta-helix, Pectin lyase-like"/>
    <property type="match status" value="1"/>
</dbReference>
<evidence type="ECO:0000313" key="4">
    <source>
        <dbReference type="Proteomes" id="UP001054902"/>
    </source>
</evidence>
<gene>
    <name evidence="3" type="ORF">CTEN210_17992</name>
</gene>
<dbReference type="EMBL" id="BLLK01000074">
    <property type="protein sequence ID" value="GFH61516.1"/>
    <property type="molecule type" value="Genomic_DNA"/>
</dbReference>
<evidence type="ECO:0008006" key="5">
    <source>
        <dbReference type="Google" id="ProtNLM"/>
    </source>
</evidence>
<feature type="signal peptide" evidence="2">
    <location>
        <begin position="1"/>
        <end position="21"/>
    </location>
</feature>
<protein>
    <recommendedName>
        <fullName evidence="5">Right handed beta helix domain-containing protein</fullName>
    </recommendedName>
</protein>
<comment type="caution">
    <text evidence="3">The sequence shown here is derived from an EMBL/GenBank/DDBJ whole genome shotgun (WGS) entry which is preliminary data.</text>
</comment>
<accession>A0AAD3HFL9</accession>
<dbReference type="SMART" id="SM00710">
    <property type="entry name" value="PbH1"/>
    <property type="match status" value="7"/>
</dbReference>
<dbReference type="InterPro" id="IPR006626">
    <property type="entry name" value="PbH1"/>
</dbReference>
<evidence type="ECO:0000313" key="3">
    <source>
        <dbReference type="EMBL" id="GFH61516.1"/>
    </source>
</evidence>
<sequence length="456" mass="49227">MMAKILYFFFLSSALLPTTIGTTTAGLVPLNNGEPSSTSTHSSVLLSSQENTSGNSNSCNVTVSGLSLADAITDNTCNEIYIENGTYLIENTIDIKRPVHISGESKENTILQKIGGGSLLLVIRTHDVIVEKLTLDAYTNDSDDNPIYEAFGVFGSNNCTLHDCIVFGSNHMFAVFFAGPYVDAGQPTIDAFEAGQLDSGNVMEGNYVREYSKLDIVSFSLQKNGAVRNNVVEGGVISFFMNRNSECIGNRIENSMTQGIFVSVPAEQNLIKKNVIFNSTAAGIKVAIQVDHNNADGNSLTPNDYRAKGIVINKNKIRSSNYLGIEAANTFKAKVKSNVIRNIGLSGIYLLRADNTTISRNKIKKFGKECNHSFSNMNSGVLGDYKTTNTTISKNKIIGSKKNVCAAHAVRINPGGEQTGNEIGCNTILGNYIEDSISVDVSVENKNTVQTSCNTR</sequence>
<reference evidence="3 4" key="1">
    <citation type="journal article" date="2021" name="Sci. Rep.">
        <title>The genome of the diatom Chaetoceros tenuissimus carries an ancient integrated fragment of an extant virus.</title>
        <authorList>
            <person name="Hongo Y."/>
            <person name="Kimura K."/>
            <person name="Takaki Y."/>
            <person name="Yoshida Y."/>
            <person name="Baba S."/>
            <person name="Kobayashi G."/>
            <person name="Nagasaki K."/>
            <person name="Hano T."/>
            <person name="Tomaru Y."/>
        </authorList>
    </citation>
    <scope>NUCLEOTIDE SEQUENCE [LARGE SCALE GENOMIC DNA]</scope>
    <source>
        <strain evidence="3 4">NIES-3715</strain>
    </source>
</reference>